<evidence type="ECO:0000313" key="2">
    <source>
        <dbReference type="EMBL" id="KAF9936383.1"/>
    </source>
</evidence>
<dbReference type="EMBL" id="JAAAHW010009780">
    <property type="protein sequence ID" value="KAF9936383.1"/>
    <property type="molecule type" value="Genomic_DNA"/>
</dbReference>
<feature type="region of interest" description="Disordered" evidence="1">
    <location>
        <begin position="116"/>
        <end position="138"/>
    </location>
</feature>
<keyword evidence="3" id="KW-1185">Reference proteome</keyword>
<name>A0A9P6IL23_9FUNG</name>
<sequence>MKFKGKAKEKQDAETARREARREQSLITKKALEQDGAILRRLDELLGVLEQQLQLKQTSAPIVSESTGDILFYAGQIDEDYFDMKKLLLMKRNHQGDNSRNSMVYLEYAAGISPASTTMTSSRSQGTGLISTVNSPHH</sequence>
<accession>A0A9P6IL23</accession>
<comment type="caution">
    <text evidence="2">The sequence shown here is derived from an EMBL/GenBank/DDBJ whole genome shotgun (WGS) entry which is preliminary data.</text>
</comment>
<evidence type="ECO:0000256" key="1">
    <source>
        <dbReference type="SAM" id="MobiDB-lite"/>
    </source>
</evidence>
<gene>
    <name evidence="2" type="ORF">BGZ65_002465</name>
</gene>
<evidence type="ECO:0000313" key="3">
    <source>
        <dbReference type="Proteomes" id="UP000749646"/>
    </source>
</evidence>
<organism evidence="2 3">
    <name type="scientific">Modicella reniformis</name>
    <dbReference type="NCBI Taxonomy" id="1440133"/>
    <lineage>
        <taxon>Eukaryota</taxon>
        <taxon>Fungi</taxon>
        <taxon>Fungi incertae sedis</taxon>
        <taxon>Mucoromycota</taxon>
        <taxon>Mortierellomycotina</taxon>
        <taxon>Mortierellomycetes</taxon>
        <taxon>Mortierellales</taxon>
        <taxon>Mortierellaceae</taxon>
        <taxon>Modicella</taxon>
    </lineage>
</organism>
<dbReference type="AlphaFoldDB" id="A0A9P6IL23"/>
<feature type="region of interest" description="Disordered" evidence="1">
    <location>
        <begin position="1"/>
        <end position="24"/>
    </location>
</feature>
<reference evidence="2" key="1">
    <citation type="journal article" date="2020" name="Fungal Divers.">
        <title>Resolving the Mortierellaceae phylogeny through synthesis of multi-gene phylogenetics and phylogenomics.</title>
        <authorList>
            <person name="Vandepol N."/>
            <person name="Liber J."/>
            <person name="Desiro A."/>
            <person name="Na H."/>
            <person name="Kennedy M."/>
            <person name="Barry K."/>
            <person name="Grigoriev I.V."/>
            <person name="Miller A.N."/>
            <person name="O'Donnell K."/>
            <person name="Stajich J.E."/>
            <person name="Bonito G."/>
        </authorList>
    </citation>
    <scope>NUCLEOTIDE SEQUENCE</scope>
    <source>
        <strain evidence="2">MES-2147</strain>
    </source>
</reference>
<proteinExistence type="predicted"/>
<dbReference type="Proteomes" id="UP000749646">
    <property type="component" value="Unassembled WGS sequence"/>
</dbReference>
<protein>
    <submittedName>
        <fullName evidence="2">Uncharacterized protein</fullName>
    </submittedName>
</protein>